<evidence type="ECO:0000313" key="2">
    <source>
        <dbReference type="EMBL" id="CAG9318870.1"/>
    </source>
</evidence>
<accession>A0AAU9IZI0</accession>
<organism evidence="2 3">
    <name type="scientific">Blepharisma stoltei</name>
    <dbReference type="NCBI Taxonomy" id="1481888"/>
    <lineage>
        <taxon>Eukaryota</taxon>
        <taxon>Sar</taxon>
        <taxon>Alveolata</taxon>
        <taxon>Ciliophora</taxon>
        <taxon>Postciliodesmatophora</taxon>
        <taxon>Heterotrichea</taxon>
        <taxon>Heterotrichida</taxon>
        <taxon>Blepharismidae</taxon>
        <taxon>Blepharisma</taxon>
    </lineage>
</organism>
<feature type="region of interest" description="Disordered" evidence="1">
    <location>
        <begin position="1"/>
        <end position="93"/>
    </location>
</feature>
<dbReference type="EMBL" id="CAJZBQ010000021">
    <property type="protein sequence ID" value="CAG9318870.1"/>
    <property type="molecule type" value="Genomic_DNA"/>
</dbReference>
<feature type="compositionally biased region" description="Polar residues" evidence="1">
    <location>
        <begin position="36"/>
        <end position="55"/>
    </location>
</feature>
<dbReference type="AlphaFoldDB" id="A0AAU9IZI0"/>
<reference evidence="2" key="1">
    <citation type="submission" date="2021-09" db="EMBL/GenBank/DDBJ databases">
        <authorList>
            <consortium name="AG Swart"/>
            <person name="Singh M."/>
            <person name="Singh A."/>
            <person name="Seah K."/>
            <person name="Emmerich C."/>
        </authorList>
    </citation>
    <scope>NUCLEOTIDE SEQUENCE</scope>
    <source>
        <strain evidence="2">ATCC30299</strain>
    </source>
</reference>
<dbReference type="Proteomes" id="UP001162131">
    <property type="component" value="Unassembled WGS sequence"/>
</dbReference>
<comment type="caution">
    <text evidence="2">The sequence shown here is derived from an EMBL/GenBank/DDBJ whole genome shotgun (WGS) entry which is preliminary data.</text>
</comment>
<proteinExistence type="predicted"/>
<evidence type="ECO:0000256" key="1">
    <source>
        <dbReference type="SAM" id="MobiDB-lite"/>
    </source>
</evidence>
<name>A0AAU9IZI0_9CILI</name>
<keyword evidence="3" id="KW-1185">Reference proteome</keyword>
<gene>
    <name evidence="2" type="ORF">BSTOLATCC_MIC22230</name>
</gene>
<protein>
    <submittedName>
        <fullName evidence="2">Uncharacterized protein</fullName>
    </submittedName>
</protein>
<sequence>MASAKTLLKRPGTQSEASISKKLIMQQRKSLPNPFSVPNSRNPESQLKTAKLQSKSPTPLPDLPTSPRFNHTSPSPEMPKKDQSSSSCPLDDPELPAVGELEHAVGYCFCHHCNCGKHECISKSRKLLKTASSAWRTRYKQEFRPRTPEKTWCFKPEDTKLGCFAKSNDFTTTNQHFYKTFQIEKKEKPKEEVPDSNLRLDGRTNYQRDFINWKVDDAVYFGRPNLPYRGGMVKANNSTTYREVFQPHVVNIGLNRANSLNGLQSGRVFNTMGTEEYFYKTTASQFFRKETEEANMLNTRYRTKHDKADGLMAPKGHFATMYASEFTSKKIPKQLTRG</sequence>
<evidence type="ECO:0000313" key="3">
    <source>
        <dbReference type="Proteomes" id="UP001162131"/>
    </source>
</evidence>